<sequence>MVGPMSEQTKIPGRAVSSAKAFVAAHGRPTRAVVERIGRAGARVVLVGNDGALGDIVVPDVATGEAVVGAVTGVQAAEWDRETTAAAKIGPRHRRRMAAPKV</sequence>
<evidence type="ECO:0000313" key="2">
    <source>
        <dbReference type="Proteomes" id="UP000256269"/>
    </source>
</evidence>
<evidence type="ECO:0000313" key="1">
    <source>
        <dbReference type="EMBL" id="REH32506.1"/>
    </source>
</evidence>
<reference evidence="1 2" key="1">
    <citation type="submission" date="2018-08" db="EMBL/GenBank/DDBJ databases">
        <title>Genomic Encyclopedia of Archaeal and Bacterial Type Strains, Phase II (KMG-II): from individual species to whole genera.</title>
        <authorList>
            <person name="Goeker M."/>
        </authorList>
    </citation>
    <scope>NUCLEOTIDE SEQUENCE [LARGE SCALE GENOMIC DNA]</scope>
    <source>
        <strain evidence="1 2">DSM 45791</strain>
    </source>
</reference>
<keyword evidence="2" id="KW-1185">Reference proteome</keyword>
<accession>A0A3E0GYN9</accession>
<dbReference type="Proteomes" id="UP000256269">
    <property type="component" value="Unassembled WGS sequence"/>
</dbReference>
<protein>
    <submittedName>
        <fullName evidence="1">Uncharacterized protein</fullName>
    </submittedName>
</protein>
<proteinExistence type="predicted"/>
<dbReference type="EMBL" id="QUNO01000021">
    <property type="protein sequence ID" value="REH32506.1"/>
    <property type="molecule type" value="Genomic_DNA"/>
</dbReference>
<gene>
    <name evidence="1" type="ORF">BCF44_12154</name>
</gene>
<dbReference type="AlphaFoldDB" id="A0A3E0GYN9"/>
<organism evidence="1 2">
    <name type="scientific">Kutzneria buriramensis</name>
    <dbReference type="NCBI Taxonomy" id="1045776"/>
    <lineage>
        <taxon>Bacteria</taxon>
        <taxon>Bacillati</taxon>
        <taxon>Actinomycetota</taxon>
        <taxon>Actinomycetes</taxon>
        <taxon>Pseudonocardiales</taxon>
        <taxon>Pseudonocardiaceae</taxon>
        <taxon>Kutzneria</taxon>
    </lineage>
</organism>
<dbReference type="OrthoDB" id="3212043at2"/>
<comment type="caution">
    <text evidence="1">The sequence shown here is derived from an EMBL/GenBank/DDBJ whole genome shotgun (WGS) entry which is preliminary data.</text>
</comment>
<name>A0A3E0GYN9_9PSEU</name>